<proteinExistence type="inferred from homology"/>
<evidence type="ECO:0000313" key="5">
    <source>
        <dbReference type="EMBL" id="GAC15277.1"/>
    </source>
</evidence>
<accession>K6YAQ4</accession>
<dbReference type="Gene3D" id="1.10.12.10">
    <property type="entry name" value="Lyase 2-enoyl-coa Hydratase, Chain A, domain 2"/>
    <property type="match status" value="1"/>
</dbReference>
<dbReference type="AlphaFoldDB" id="K6YAQ4"/>
<dbReference type="InterPro" id="IPR029045">
    <property type="entry name" value="ClpP/crotonase-like_dom_sf"/>
</dbReference>
<gene>
    <name evidence="5" type="primary">paaG</name>
    <name evidence="5" type="ORF">GLIP_2652</name>
</gene>
<keyword evidence="3" id="KW-0576">Peroxisome</keyword>
<dbReference type="eggNOG" id="COG1024">
    <property type="taxonomic scope" value="Bacteria"/>
</dbReference>
<evidence type="ECO:0000256" key="2">
    <source>
        <dbReference type="ARBA" id="ARBA00005254"/>
    </source>
</evidence>
<dbReference type="EMBL" id="BAEN01000049">
    <property type="protein sequence ID" value="GAC15277.1"/>
    <property type="molecule type" value="Genomic_DNA"/>
</dbReference>
<comment type="caution">
    <text evidence="5">The sequence shown here is derived from an EMBL/GenBank/DDBJ whole genome shotgun (WGS) entry which is preliminary data.</text>
</comment>
<dbReference type="PANTHER" id="PTHR43684:SF1">
    <property type="entry name" value="ENOYL-COA DELTA ISOMERASE 2"/>
    <property type="match status" value="1"/>
</dbReference>
<dbReference type="STRING" id="1127673.GLIP_2652"/>
<dbReference type="RefSeq" id="WP_008845082.1">
    <property type="nucleotide sequence ID" value="NZ_BAEN01000049.1"/>
</dbReference>
<dbReference type="CDD" id="cd06558">
    <property type="entry name" value="crotonase-like"/>
    <property type="match status" value="1"/>
</dbReference>
<dbReference type="SUPFAM" id="SSF52096">
    <property type="entry name" value="ClpP/crotonase"/>
    <property type="match status" value="1"/>
</dbReference>
<protein>
    <submittedName>
        <fullName evidence="5">Enoyl-CoA hydratase</fullName>
        <ecNumber evidence="5">4.2.1.17</ecNumber>
    </submittedName>
</protein>
<dbReference type="Proteomes" id="UP000006334">
    <property type="component" value="Unassembled WGS sequence"/>
</dbReference>
<dbReference type="GO" id="GO:0004300">
    <property type="term" value="F:enoyl-CoA hydratase activity"/>
    <property type="evidence" value="ECO:0007669"/>
    <property type="project" value="UniProtKB-EC"/>
</dbReference>
<comment type="similarity">
    <text evidence="2">Belongs to the enoyl-CoA hydratase/isomerase family.</text>
</comment>
<dbReference type="GO" id="GO:0004165">
    <property type="term" value="F:delta(3)-delta(2)-enoyl-CoA isomerase activity"/>
    <property type="evidence" value="ECO:0007669"/>
    <property type="project" value="UniProtKB-ARBA"/>
</dbReference>
<name>K6YAQ4_9ALTE</name>
<keyword evidence="4" id="KW-0413">Isomerase</keyword>
<dbReference type="PANTHER" id="PTHR43684">
    <property type="match status" value="1"/>
</dbReference>
<evidence type="ECO:0000256" key="3">
    <source>
        <dbReference type="ARBA" id="ARBA00023140"/>
    </source>
</evidence>
<sequence>MQEIITTLENNVLTIKFNRPAQKNAINQQMYSELAEGLKRSLTDDQIHCVLICAQGDTFTAGNDLNDFLQPNVTQESPVQQFLHGLTVMNKPLIAAVNGQAIGIGLTMLLHCDIVLAAKSASFTAPFTKLGLVPEAASSMLLPNIVGPAVANDILLAGRTLNSAEALSFGLVSRVTDDENLTELALQVSQHVASLPINAMMKSKQLIRGAQRDSIKAQMGKENIEFANQLASDEFKQAVAAYFSRA</sequence>
<keyword evidence="5" id="KW-0456">Lyase</keyword>
<reference evidence="5 6" key="1">
    <citation type="journal article" date="2017" name="Antonie Van Leeuwenhoek">
        <title>Rhizobium rhizosphaerae sp. nov., a novel species isolated from rice rhizosphere.</title>
        <authorList>
            <person name="Zhao J.J."/>
            <person name="Zhang J."/>
            <person name="Zhang R.J."/>
            <person name="Zhang C.W."/>
            <person name="Yin H.Q."/>
            <person name="Zhang X.X."/>
        </authorList>
    </citation>
    <scope>NUCLEOTIDE SEQUENCE [LARGE SCALE GENOMIC DNA]</scope>
    <source>
        <strain evidence="5 6">E3</strain>
    </source>
</reference>
<evidence type="ECO:0000313" key="6">
    <source>
        <dbReference type="Proteomes" id="UP000006334"/>
    </source>
</evidence>
<dbReference type="Pfam" id="PF00378">
    <property type="entry name" value="ECH_1"/>
    <property type="match status" value="1"/>
</dbReference>
<dbReference type="InterPro" id="IPR014748">
    <property type="entry name" value="Enoyl-CoA_hydra_C"/>
</dbReference>
<dbReference type="Gene3D" id="3.90.226.10">
    <property type="entry name" value="2-enoyl-CoA Hydratase, Chain A, domain 1"/>
    <property type="match status" value="1"/>
</dbReference>
<dbReference type="InterPro" id="IPR051053">
    <property type="entry name" value="ECH/Chromodomain_protein"/>
</dbReference>
<evidence type="ECO:0000256" key="4">
    <source>
        <dbReference type="ARBA" id="ARBA00023235"/>
    </source>
</evidence>
<dbReference type="EC" id="4.2.1.17" evidence="5"/>
<dbReference type="OrthoDB" id="9797151at2"/>
<keyword evidence="6" id="KW-1185">Reference proteome</keyword>
<evidence type="ECO:0000256" key="1">
    <source>
        <dbReference type="ARBA" id="ARBA00004275"/>
    </source>
</evidence>
<organism evidence="5 6">
    <name type="scientific">Aliiglaciecola lipolytica E3</name>
    <dbReference type="NCBI Taxonomy" id="1127673"/>
    <lineage>
        <taxon>Bacteria</taxon>
        <taxon>Pseudomonadati</taxon>
        <taxon>Pseudomonadota</taxon>
        <taxon>Gammaproteobacteria</taxon>
        <taxon>Alteromonadales</taxon>
        <taxon>Alteromonadaceae</taxon>
        <taxon>Aliiglaciecola</taxon>
    </lineage>
</organism>
<dbReference type="InterPro" id="IPR001753">
    <property type="entry name" value="Enoyl-CoA_hydra/iso"/>
</dbReference>
<comment type="subcellular location">
    <subcellularLocation>
        <location evidence="1">Peroxisome</location>
    </subcellularLocation>
</comment>